<dbReference type="AlphaFoldDB" id="A0AAW2XLF2"/>
<organism evidence="2">
    <name type="scientific">Sesamum latifolium</name>
    <dbReference type="NCBI Taxonomy" id="2727402"/>
    <lineage>
        <taxon>Eukaryota</taxon>
        <taxon>Viridiplantae</taxon>
        <taxon>Streptophyta</taxon>
        <taxon>Embryophyta</taxon>
        <taxon>Tracheophyta</taxon>
        <taxon>Spermatophyta</taxon>
        <taxon>Magnoliopsida</taxon>
        <taxon>eudicotyledons</taxon>
        <taxon>Gunneridae</taxon>
        <taxon>Pentapetalae</taxon>
        <taxon>asterids</taxon>
        <taxon>lamiids</taxon>
        <taxon>Lamiales</taxon>
        <taxon>Pedaliaceae</taxon>
        <taxon>Sesamum</taxon>
    </lineage>
</organism>
<feature type="transmembrane region" description="Helical" evidence="1">
    <location>
        <begin position="28"/>
        <end position="50"/>
    </location>
</feature>
<keyword evidence="1" id="KW-0812">Transmembrane</keyword>
<sequence length="64" mass="7198">MLEMLKEKGVVPEENKVREVLKSKRGPVYRAVMSFVWEVSIGVFSMMAAFEVKSNSYPGSANQT</sequence>
<keyword evidence="1" id="KW-1133">Transmembrane helix</keyword>
<keyword evidence="1" id="KW-0472">Membrane</keyword>
<gene>
    <name evidence="2" type="ORF">Slati_0795800</name>
</gene>
<name>A0AAW2XLF2_9LAMI</name>
<evidence type="ECO:0000313" key="2">
    <source>
        <dbReference type="EMBL" id="KAL0454566.1"/>
    </source>
</evidence>
<reference evidence="2" key="2">
    <citation type="journal article" date="2024" name="Plant">
        <title>Genomic evolution and insights into agronomic trait innovations of Sesamum species.</title>
        <authorList>
            <person name="Miao H."/>
            <person name="Wang L."/>
            <person name="Qu L."/>
            <person name="Liu H."/>
            <person name="Sun Y."/>
            <person name="Le M."/>
            <person name="Wang Q."/>
            <person name="Wei S."/>
            <person name="Zheng Y."/>
            <person name="Lin W."/>
            <person name="Duan Y."/>
            <person name="Cao H."/>
            <person name="Xiong S."/>
            <person name="Wang X."/>
            <person name="Wei L."/>
            <person name="Li C."/>
            <person name="Ma Q."/>
            <person name="Ju M."/>
            <person name="Zhao R."/>
            <person name="Li G."/>
            <person name="Mu C."/>
            <person name="Tian Q."/>
            <person name="Mei H."/>
            <person name="Zhang T."/>
            <person name="Gao T."/>
            <person name="Zhang H."/>
        </authorList>
    </citation>
    <scope>NUCLEOTIDE SEQUENCE</scope>
    <source>
        <strain evidence="2">KEN1</strain>
    </source>
</reference>
<dbReference type="EMBL" id="JACGWN010000003">
    <property type="protein sequence ID" value="KAL0454566.1"/>
    <property type="molecule type" value="Genomic_DNA"/>
</dbReference>
<reference evidence="2" key="1">
    <citation type="submission" date="2020-06" db="EMBL/GenBank/DDBJ databases">
        <authorList>
            <person name="Li T."/>
            <person name="Hu X."/>
            <person name="Zhang T."/>
            <person name="Song X."/>
            <person name="Zhang H."/>
            <person name="Dai N."/>
            <person name="Sheng W."/>
            <person name="Hou X."/>
            <person name="Wei L."/>
        </authorList>
    </citation>
    <scope>NUCLEOTIDE SEQUENCE</scope>
    <source>
        <strain evidence="2">KEN1</strain>
        <tissue evidence="2">Leaf</tissue>
    </source>
</reference>
<evidence type="ECO:0000256" key="1">
    <source>
        <dbReference type="SAM" id="Phobius"/>
    </source>
</evidence>
<proteinExistence type="predicted"/>
<protein>
    <submittedName>
        <fullName evidence="2">Uncharacterized protein</fullName>
    </submittedName>
</protein>
<accession>A0AAW2XLF2</accession>
<comment type="caution">
    <text evidence="2">The sequence shown here is derived from an EMBL/GenBank/DDBJ whole genome shotgun (WGS) entry which is preliminary data.</text>
</comment>